<gene>
    <name evidence="11" type="ORF">MAPG_11759</name>
</gene>
<evidence type="ECO:0000259" key="10">
    <source>
        <dbReference type="SMART" id="SM00990"/>
    </source>
</evidence>
<dbReference type="InterPro" id="IPR033315">
    <property type="entry name" value="Fan1-like"/>
</dbReference>
<organism evidence="12 13">
    <name type="scientific">Magnaporthiopsis poae (strain ATCC 64411 / 73-15)</name>
    <name type="common">Kentucky bluegrass fungus</name>
    <name type="synonym">Magnaporthe poae</name>
    <dbReference type="NCBI Taxonomy" id="644358"/>
    <lineage>
        <taxon>Eukaryota</taxon>
        <taxon>Fungi</taxon>
        <taxon>Dikarya</taxon>
        <taxon>Ascomycota</taxon>
        <taxon>Pezizomycotina</taxon>
        <taxon>Sordariomycetes</taxon>
        <taxon>Sordariomycetidae</taxon>
        <taxon>Magnaporthales</taxon>
        <taxon>Magnaporthaceae</taxon>
        <taxon>Magnaporthiopsis</taxon>
    </lineage>
</organism>
<evidence type="ECO:0000313" key="13">
    <source>
        <dbReference type="Proteomes" id="UP000011715"/>
    </source>
</evidence>
<evidence type="ECO:0000256" key="3">
    <source>
        <dbReference type="ARBA" id="ARBA00022722"/>
    </source>
</evidence>
<dbReference type="eggNOG" id="KOG2143">
    <property type="taxonomic scope" value="Eukaryota"/>
</dbReference>
<dbReference type="EMBL" id="ADBL01002912">
    <property type="status" value="NOT_ANNOTATED_CDS"/>
    <property type="molecule type" value="Genomic_DNA"/>
</dbReference>
<dbReference type="GO" id="GO:0046872">
    <property type="term" value="F:metal ion binding"/>
    <property type="evidence" value="ECO:0007669"/>
    <property type="project" value="UniProtKB-KW"/>
</dbReference>
<feature type="compositionally biased region" description="Low complexity" evidence="9">
    <location>
        <begin position="206"/>
        <end position="215"/>
    </location>
</feature>
<dbReference type="EnsemblFungi" id="MAPG_11759T0">
    <property type="protein sequence ID" value="MAPG_11759T0"/>
    <property type="gene ID" value="MAPG_11759"/>
</dbReference>
<dbReference type="InterPro" id="IPR014883">
    <property type="entry name" value="VRR_NUC"/>
</dbReference>
<evidence type="ECO:0000256" key="9">
    <source>
        <dbReference type="SAM" id="MobiDB-lite"/>
    </source>
</evidence>
<reference evidence="12" key="5">
    <citation type="submission" date="2015-06" db="UniProtKB">
        <authorList>
            <consortium name="EnsemblFungi"/>
        </authorList>
    </citation>
    <scope>IDENTIFICATION</scope>
    <source>
        <strain evidence="12">ATCC 64411</strain>
    </source>
</reference>
<dbReference type="FunFam" id="3.40.1350.10:FF:000009">
    <property type="entry name" value="Fanconi-associated nuclease"/>
    <property type="match status" value="1"/>
</dbReference>
<feature type="domain" description="VRR-NUC" evidence="10">
    <location>
        <begin position="612"/>
        <end position="728"/>
    </location>
</feature>
<dbReference type="Proteomes" id="UP000011715">
    <property type="component" value="Unassembled WGS sequence"/>
</dbReference>
<dbReference type="GO" id="GO:0008409">
    <property type="term" value="F:5'-3' exonuclease activity"/>
    <property type="evidence" value="ECO:0007669"/>
    <property type="project" value="TreeGrafter"/>
</dbReference>
<evidence type="ECO:0000256" key="5">
    <source>
        <dbReference type="ARBA" id="ARBA00022801"/>
    </source>
</evidence>
<dbReference type="GO" id="GO:0070336">
    <property type="term" value="F:flap-structured DNA binding"/>
    <property type="evidence" value="ECO:0007669"/>
    <property type="project" value="TreeGrafter"/>
</dbReference>
<evidence type="ECO:0000313" key="11">
    <source>
        <dbReference type="EMBL" id="KLU92796.1"/>
    </source>
</evidence>
<feature type="region of interest" description="Disordered" evidence="9">
    <location>
        <begin position="1"/>
        <end position="32"/>
    </location>
</feature>
<evidence type="ECO:0000256" key="4">
    <source>
        <dbReference type="ARBA" id="ARBA00022723"/>
    </source>
</evidence>
<keyword evidence="3 8" id="KW-0540">Nuclease</keyword>
<keyword evidence="7 8" id="KW-0464">Manganese</keyword>
<evidence type="ECO:0000256" key="8">
    <source>
        <dbReference type="RuleBase" id="RU365033"/>
    </source>
</evidence>
<dbReference type="STRING" id="644358.A0A0C4EG41"/>
<dbReference type="GO" id="GO:0036297">
    <property type="term" value="P:interstrand cross-link repair"/>
    <property type="evidence" value="ECO:0007669"/>
    <property type="project" value="InterPro"/>
</dbReference>
<evidence type="ECO:0000256" key="2">
    <source>
        <dbReference type="ARBA" id="ARBA00005533"/>
    </source>
</evidence>
<dbReference type="InterPro" id="IPR049126">
    <property type="entry name" value="FAN1-like_TPR"/>
</dbReference>
<comment type="subcellular location">
    <subcellularLocation>
        <location evidence="8">Nucleus</location>
    </subcellularLocation>
</comment>
<dbReference type="PANTHER" id="PTHR15749">
    <property type="entry name" value="FANCONI-ASSOCIATED NUCLEASE 1"/>
    <property type="match status" value="1"/>
</dbReference>
<comment type="similarity">
    <text evidence="2 8">Belongs to the FAN1 family.</text>
</comment>
<dbReference type="OMA" id="ECRVESM"/>
<dbReference type="Gene3D" id="3.40.1350.10">
    <property type="match status" value="1"/>
</dbReference>
<name>A0A0C4EG41_MAGP6</name>
<evidence type="ECO:0000256" key="7">
    <source>
        <dbReference type="ARBA" id="ARBA00023211"/>
    </source>
</evidence>
<keyword evidence="6 8" id="KW-0460">Magnesium</keyword>
<accession>A0A0C4EG41</accession>
<protein>
    <recommendedName>
        <fullName evidence="8">Fanconi-associated nuclease</fullName>
        <ecNumber evidence="8">3.1.4.1</ecNumber>
    </recommendedName>
</protein>
<reference evidence="11" key="3">
    <citation type="submission" date="2011-03" db="EMBL/GenBank/DDBJ databases">
        <title>Annotation of Magnaporthe poae ATCC 64411.</title>
        <authorList>
            <person name="Ma L.-J."/>
            <person name="Dead R."/>
            <person name="Young S.K."/>
            <person name="Zeng Q."/>
            <person name="Gargeya S."/>
            <person name="Fitzgerald M."/>
            <person name="Haas B."/>
            <person name="Abouelleil A."/>
            <person name="Alvarado L."/>
            <person name="Arachchi H.M."/>
            <person name="Berlin A."/>
            <person name="Brown A."/>
            <person name="Chapman S.B."/>
            <person name="Chen Z."/>
            <person name="Dunbar C."/>
            <person name="Freedman E."/>
            <person name="Gearin G."/>
            <person name="Gellesch M."/>
            <person name="Goldberg J."/>
            <person name="Griggs A."/>
            <person name="Gujja S."/>
            <person name="Heiman D."/>
            <person name="Howarth C."/>
            <person name="Larson L."/>
            <person name="Lui A."/>
            <person name="MacDonald P.J.P."/>
            <person name="Mehta T."/>
            <person name="Montmayeur A."/>
            <person name="Murphy C."/>
            <person name="Neiman D."/>
            <person name="Pearson M."/>
            <person name="Priest M."/>
            <person name="Roberts A."/>
            <person name="Saif S."/>
            <person name="Shea T."/>
            <person name="Shenoy N."/>
            <person name="Sisk P."/>
            <person name="Stolte C."/>
            <person name="Sykes S."/>
            <person name="Yandava C."/>
            <person name="Wortman J."/>
            <person name="Nusbaum C."/>
            <person name="Birren B."/>
        </authorList>
    </citation>
    <scope>NUCLEOTIDE SEQUENCE</scope>
    <source>
        <strain evidence="11">ATCC 64411</strain>
    </source>
</reference>
<keyword evidence="13" id="KW-1185">Reference proteome</keyword>
<comment type="cofactor">
    <cofactor evidence="8">
        <name>Mg(2+)</name>
        <dbReference type="ChEBI" id="CHEBI:18420"/>
    </cofactor>
    <cofactor evidence="8">
        <name>Mn(2+)</name>
        <dbReference type="ChEBI" id="CHEBI:29035"/>
    </cofactor>
</comment>
<dbReference type="GO" id="GO:0017108">
    <property type="term" value="F:5'-flap endonuclease activity"/>
    <property type="evidence" value="ECO:0007669"/>
    <property type="project" value="TreeGrafter"/>
</dbReference>
<comment type="function">
    <text evidence="8">Nuclease required for the repair of DNA interstrand cross-links (ICL). Acts as a 5'-3' exonuclease that anchors at a cut end of DNA and cleaves DNA successively at every third nucleotide, allowing to excise an ICL from one strand through flanking incisions.</text>
</comment>
<evidence type="ECO:0000256" key="1">
    <source>
        <dbReference type="ARBA" id="ARBA00000983"/>
    </source>
</evidence>
<dbReference type="EMBL" id="GL876992">
    <property type="protein sequence ID" value="KLU92796.1"/>
    <property type="molecule type" value="Genomic_DNA"/>
</dbReference>
<dbReference type="VEuPathDB" id="FungiDB:MAPG_11759"/>
<dbReference type="Pfam" id="PF21170">
    <property type="entry name" value="FAN1_TPR"/>
    <property type="match status" value="1"/>
</dbReference>
<keyword evidence="8" id="KW-0539">Nucleus</keyword>
<keyword evidence="4 8" id="KW-0479">Metal-binding</keyword>
<sequence length="737" mass="83717">MWMPSTWPSTPCCRTRPASLTQRKPPFSTPGGRLITKPSTCWSAAAAAAAKEPMVADSRNNLARYVRLFLRKTAAWHRSSSLASYSDVLDPTAAVQSLQKPRELPPGAPLACPDGQSSLEPEEGSLADTFTFADSSNDFVTTVEEALSLLNLEELKMLAKESKVQGRNKAEIQKALCRVSSQQVSLASVGLRRTNTTDSMPDAVDSPDSQDQDSSNLSHRARLLSKILAITGPCIRLSPLVFKLFERVHLVFYRSTEWTEKSLTTIILAKMSRRNFPEYIVCRSANIFTSRRMLLEFEQAVRTEFEVDKMLENGLPGQAGFREVIRLFNDVAPRWRELLREEQIKEDQVYDAGEGCYLRRFNAAHPFTRIAHKAAYAYGRLHEYKEEHALLTELLDQRLFHMARRGSWYQRKALLEERYMAEAENPSLAAGAQLEQERKHWRRIAVATCETALEDRDCHLIFHYDLQKRLVKLERRLKVPRRLQHDFGHVRLRAPEEHTIEGIQVIRDQEAGPGKLGRGQSTKTIWIDEHENGAECSVEEMCLSHYRKQGWKGYHAEGGILRTIFAYLFYDILFLYIPNVFQTAYQACPLDLHTDAFYAARASEINHRLVEIGNGGAAAILRAVDERLRERRTCVIGLIWDFALEDLVELVESFRGEALAAICKVMAQEYRQRGSGVPDLLLWRTQPEPEVMFAEVKSANDRLSDTQRLWIHVLTASGVRVVLALATAREVRDCAPG</sequence>
<keyword evidence="5 8" id="KW-0378">Hydrolase</keyword>
<dbReference type="GO" id="GO:0004528">
    <property type="term" value="F:phosphodiesterase I activity"/>
    <property type="evidence" value="ECO:0007669"/>
    <property type="project" value="UniProtKB-EC"/>
</dbReference>
<proteinExistence type="inferred from homology"/>
<comment type="catalytic activity">
    <reaction evidence="1 8">
        <text>Hydrolytically removes 5'-nucleotides successively from the 3'-hydroxy termini of 3'-hydroxy-terminated oligonucleotides.</text>
        <dbReference type="EC" id="3.1.4.1"/>
    </reaction>
</comment>
<evidence type="ECO:0000313" key="12">
    <source>
        <dbReference type="EnsemblFungi" id="MAPG_11759T0"/>
    </source>
</evidence>
<dbReference type="CDD" id="cd22326">
    <property type="entry name" value="FAN1-like"/>
    <property type="match status" value="1"/>
</dbReference>
<dbReference type="GO" id="GO:0005634">
    <property type="term" value="C:nucleus"/>
    <property type="evidence" value="ECO:0007669"/>
    <property type="project" value="UniProtKB-SubCell"/>
</dbReference>
<dbReference type="Pfam" id="PF08774">
    <property type="entry name" value="VRR_NUC"/>
    <property type="match status" value="1"/>
</dbReference>
<dbReference type="SMART" id="SM00990">
    <property type="entry name" value="VRR_NUC"/>
    <property type="match status" value="1"/>
</dbReference>
<reference evidence="11" key="1">
    <citation type="submission" date="2010-05" db="EMBL/GenBank/DDBJ databases">
        <title>The Genome Sequence of Magnaporthe poae strain ATCC 64411.</title>
        <authorList>
            <consortium name="The Broad Institute Genome Sequencing Platform"/>
            <consortium name="Broad Institute Genome Sequencing Center for Infectious Disease"/>
            <person name="Ma L.-J."/>
            <person name="Dead R."/>
            <person name="Young S."/>
            <person name="Zeng Q."/>
            <person name="Koehrsen M."/>
            <person name="Alvarado L."/>
            <person name="Berlin A."/>
            <person name="Chapman S.B."/>
            <person name="Chen Z."/>
            <person name="Freedman E."/>
            <person name="Gellesch M."/>
            <person name="Goldberg J."/>
            <person name="Griggs A."/>
            <person name="Gujja S."/>
            <person name="Heilman E.R."/>
            <person name="Heiman D."/>
            <person name="Hepburn T."/>
            <person name="Howarth C."/>
            <person name="Jen D."/>
            <person name="Larson L."/>
            <person name="Mehta T."/>
            <person name="Neiman D."/>
            <person name="Pearson M."/>
            <person name="Roberts A."/>
            <person name="Saif S."/>
            <person name="Shea T."/>
            <person name="Shenoy N."/>
            <person name="Sisk P."/>
            <person name="Stolte C."/>
            <person name="Sykes S."/>
            <person name="Walk T."/>
            <person name="White J."/>
            <person name="Yandava C."/>
            <person name="Haas B."/>
            <person name="Nusbaum C."/>
            <person name="Birren B."/>
        </authorList>
    </citation>
    <scope>NUCLEOTIDE SEQUENCE</scope>
    <source>
        <strain evidence="11">ATCC 64411</strain>
    </source>
</reference>
<evidence type="ECO:0000256" key="6">
    <source>
        <dbReference type="ARBA" id="ARBA00022842"/>
    </source>
</evidence>
<dbReference type="InterPro" id="IPR049132">
    <property type="entry name" value="FAN1-like_euk"/>
</dbReference>
<feature type="region of interest" description="Disordered" evidence="9">
    <location>
        <begin position="191"/>
        <end position="216"/>
    </location>
</feature>
<dbReference type="InterPro" id="IPR011856">
    <property type="entry name" value="tRNA_endonuc-like_dom_sf"/>
</dbReference>
<dbReference type="OrthoDB" id="76364at2759"/>
<reference evidence="12" key="4">
    <citation type="journal article" date="2015" name="G3 (Bethesda)">
        <title>Genome sequences of three phytopathogenic species of the Magnaporthaceae family of fungi.</title>
        <authorList>
            <person name="Okagaki L.H."/>
            <person name="Nunes C.C."/>
            <person name="Sailsbery J."/>
            <person name="Clay B."/>
            <person name="Brown D."/>
            <person name="John T."/>
            <person name="Oh Y."/>
            <person name="Young N."/>
            <person name="Fitzgerald M."/>
            <person name="Haas B.J."/>
            <person name="Zeng Q."/>
            <person name="Young S."/>
            <person name="Adiconis X."/>
            <person name="Fan L."/>
            <person name="Levin J.Z."/>
            <person name="Mitchell T.K."/>
            <person name="Okubara P.A."/>
            <person name="Farman M.L."/>
            <person name="Kohn L.M."/>
            <person name="Birren B."/>
            <person name="Ma L.-J."/>
            <person name="Dean R.A."/>
        </authorList>
    </citation>
    <scope>NUCLEOTIDE SEQUENCE</scope>
    <source>
        <strain evidence="12">ATCC 64411 / 73-15</strain>
    </source>
</reference>
<dbReference type="PANTHER" id="PTHR15749:SF4">
    <property type="entry name" value="FANCONI-ASSOCIATED NUCLEASE 1"/>
    <property type="match status" value="1"/>
</dbReference>
<dbReference type="EC" id="3.1.4.1" evidence="8"/>
<dbReference type="AlphaFoldDB" id="A0A0C4EG41"/>
<keyword evidence="8" id="KW-0227">DNA damage</keyword>
<keyword evidence="8" id="KW-0234">DNA repair</keyword>
<reference evidence="13" key="2">
    <citation type="submission" date="2010-05" db="EMBL/GenBank/DDBJ databases">
        <title>The genome sequence of Magnaporthe poae strain ATCC 64411.</title>
        <authorList>
            <person name="Ma L.-J."/>
            <person name="Dead R."/>
            <person name="Young S."/>
            <person name="Zeng Q."/>
            <person name="Koehrsen M."/>
            <person name="Alvarado L."/>
            <person name="Berlin A."/>
            <person name="Chapman S.B."/>
            <person name="Chen Z."/>
            <person name="Freedman E."/>
            <person name="Gellesch M."/>
            <person name="Goldberg J."/>
            <person name="Griggs A."/>
            <person name="Gujja S."/>
            <person name="Heilman E.R."/>
            <person name="Heiman D."/>
            <person name="Hepburn T."/>
            <person name="Howarth C."/>
            <person name="Jen D."/>
            <person name="Larson L."/>
            <person name="Mehta T."/>
            <person name="Neiman D."/>
            <person name="Pearson M."/>
            <person name="Roberts A."/>
            <person name="Saif S."/>
            <person name="Shea T."/>
            <person name="Shenoy N."/>
            <person name="Sisk P."/>
            <person name="Stolte C."/>
            <person name="Sykes S."/>
            <person name="Walk T."/>
            <person name="White J."/>
            <person name="Yandava C."/>
            <person name="Haas B."/>
            <person name="Nusbaum C."/>
            <person name="Birren B."/>
        </authorList>
    </citation>
    <scope>NUCLEOTIDE SEQUENCE [LARGE SCALE GENOMIC DNA]</scope>
    <source>
        <strain evidence="13">ATCC 64411 / 73-15</strain>
    </source>
</reference>